<keyword evidence="2 4" id="KW-0863">Zinc-finger</keyword>
<dbReference type="SMART" id="SM00184">
    <property type="entry name" value="RING"/>
    <property type="match status" value="1"/>
</dbReference>
<name>A0ABD3L5Q5_EUCGL</name>
<evidence type="ECO:0000256" key="4">
    <source>
        <dbReference type="PROSITE-ProRule" id="PRU00175"/>
    </source>
</evidence>
<dbReference type="Pfam" id="PF13639">
    <property type="entry name" value="zf-RING_2"/>
    <property type="match status" value="1"/>
</dbReference>
<comment type="caution">
    <text evidence="6">The sequence shown here is derived from an EMBL/GenBank/DDBJ whole genome shotgun (WGS) entry which is preliminary data.</text>
</comment>
<dbReference type="EMBL" id="JBJKBG010000003">
    <property type="protein sequence ID" value="KAL3745898.1"/>
    <property type="molecule type" value="Genomic_DNA"/>
</dbReference>
<accession>A0ABD3L5Q5</accession>
<evidence type="ECO:0000256" key="2">
    <source>
        <dbReference type="ARBA" id="ARBA00022771"/>
    </source>
</evidence>
<dbReference type="InterPro" id="IPR001841">
    <property type="entry name" value="Znf_RING"/>
</dbReference>
<evidence type="ECO:0000256" key="3">
    <source>
        <dbReference type="ARBA" id="ARBA00022833"/>
    </source>
</evidence>
<sequence length="160" mass="18295">MPLYILQSQLLFARHMKRALDALGVHRSFFTDIVRLILDTVFRGSDNGHRQFNMSINLELAVEEEVEEENIEDVSLGEYESDADQVTRGVLKSTIEKLEQKSCSPCDGDECCCICLEKLNGAEKVVEIPCSHLFHNKCIVEWLKRNNSCPLCRCKVEEED</sequence>
<dbReference type="SUPFAM" id="SSF57850">
    <property type="entry name" value="RING/U-box"/>
    <property type="match status" value="1"/>
</dbReference>
<dbReference type="AlphaFoldDB" id="A0ABD3L5Q5"/>
<dbReference type="InterPro" id="IPR051834">
    <property type="entry name" value="RING_finger_E3_ligase"/>
</dbReference>
<dbReference type="InterPro" id="IPR013083">
    <property type="entry name" value="Znf_RING/FYVE/PHD"/>
</dbReference>
<dbReference type="PANTHER" id="PTHR45931:SF16">
    <property type="entry name" value="RING_U-BOX SUPERFAMILY PROTEIN"/>
    <property type="match status" value="1"/>
</dbReference>
<proteinExistence type="predicted"/>
<dbReference type="Gene3D" id="3.30.40.10">
    <property type="entry name" value="Zinc/RING finger domain, C3HC4 (zinc finger)"/>
    <property type="match status" value="1"/>
</dbReference>
<keyword evidence="3" id="KW-0862">Zinc</keyword>
<dbReference type="GO" id="GO:0008270">
    <property type="term" value="F:zinc ion binding"/>
    <property type="evidence" value="ECO:0007669"/>
    <property type="project" value="UniProtKB-KW"/>
</dbReference>
<gene>
    <name evidence="6" type="ORF">ACJRO7_014921</name>
</gene>
<evidence type="ECO:0000256" key="1">
    <source>
        <dbReference type="ARBA" id="ARBA00022723"/>
    </source>
</evidence>
<reference evidence="6 7" key="1">
    <citation type="submission" date="2024-11" db="EMBL/GenBank/DDBJ databases">
        <title>Chromosome-level genome assembly of Eucalyptus globulus Labill. provides insights into its genome evolution.</title>
        <authorList>
            <person name="Li X."/>
        </authorList>
    </citation>
    <scope>NUCLEOTIDE SEQUENCE [LARGE SCALE GENOMIC DNA]</scope>
    <source>
        <strain evidence="6">CL2024</strain>
        <tissue evidence="6">Fresh tender leaves</tissue>
    </source>
</reference>
<keyword evidence="7" id="KW-1185">Reference proteome</keyword>
<protein>
    <recommendedName>
        <fullName evidence="5">RING-type domain-containing protein</fullName>
    </recommendedName>
</protein>
<feature type="domain" description="RING-type" evidence="5">
    <location>
        <begin position="112"/>
        <end position="153"/>
    </location>
</feature>
<keyword evidence="1" id="KW-0479">Metal-binding</keyword>
<evidence type="ECO:0000259" key="5">
    <source>
        <dbReference type="PROSITE" id="PS50089"/>
    </source>
</evidence>
<dbReference type="CDD" id="cd16454">
    <property type="entry name" value="RING-H2_PA-TM-RING"/>
    <property type="match status" value="1"/>
</dbReference>
<dbReference type="PANTHER" id="PTHR45931">
    <property type="entry name" value="SI:CH211-59O9.10"/>
    <property type="match status" value="1"/>
</dbReference>
<evidence type="ECO:0000313" key="6">
    <source>
        <dbReference type="EMBL" id="KAL3745898.1"/>
    </source>
</evidence>
<organism evidence="6 7">
    <name type="scientific">Eucalyptus globulus</name>
    <name type="common">Tasmanian blue gum</name>
    <dbReference type="NCBI Taxonomy" id="34317"/>
    <lineage>
        <taxon>Eukaryota</taxon>
        <taxon>Viridiplantae</taxon>
        <taxon>Streptophyta</taxon>
        <taxon>Embryophyta</taxon>
        <taxon>Tracheophyta</taxon>
        <taxon>Spermatophyta</taxon>
        <taxon>Magnoliopsida</taxon>
        <taxon>eudicotyledons</taxon>
        <taxon>Gunneridae</taxon>
        <taxon>Pentapetalae</taxon>
        <taxon>rosids</taxon>
        <taxon>malvids</taxon>
        <taxon>Myrtales</taxon>
        <taxon>Myrtaceae</taxon>
        <taxon>Myrtoideae</taxon>
        <taxon>Eucalypteae</taxon>
        <taxon>Eucalyptus</taxon>
    </lineage>
</organism>
<dbReference type="PROSITE" id="PS50089">
    <property type="entry name" value="ZF_RING_2"/>
    <property type="match status" value="1"/>
</dbReference>
<dbReference type="Proteomes" id="UP001634007">
    <property type="component" value="Unassembled WGS sequence"/>
</dbReference>
<evidence type="ECO:0000313" key="7">
    <source>
        <dbReference type="Proteomes" id="UP001634007"/>
    </source>
</evidence>